<sequence length="82" mass="9509">MTEYEAIAKKKLPKMVYDYYAHGAKNLSSFHEIFIPTMLRFHPQILIDVSKISMPIMISTIAMQKMAHPEAMELKRIILSLL</sequence>
<name>A0A2P5XTH6_GOSBA</name>
<accession>A0A2P5XTH6</accession>
<dbReference type="EMBL" id="KZ664251">
    <property type="protein sequence ID" value="PPS06649.1"/>
    <property type="molecule type" value="Genomic_DNA"/>
</dbReference>
<dbReference type="GO" id="GO:0003973">
    <property type="term" value="F:(S)-2-hydroxy-acid oxidase activity"/>
    <property type="evidence" value="ECO:0007669"/>
    <property type="project" value="TreeGrafter"/>
</dbReference>
<dbReference type="OrthoDB" id="25826at2759"/>
<evidence type="ECO:0000313" key="4">
    <source>
        <dbReference type="Proteomes" id="UP000239757"/>
    </source>
</evidence>
<proteinExistence type="predicted"/>
<evidence type="ECO:0000259" key="2">
    <source>
        <dbReference type="Pfam" id="PF01070"/>
    </source>
</evidence>
<dbReference type="SUPFAM" id="SSF51395">
    <property type="entry name" value="FMN-linked oxidoreductases"/>
    <property type="match status" value="1"/>
</dbReference>
<dbReference type="PANTHER" id="PTHR10578">
    <property type="entry name" value="S -2-HYDROXY-ACID OXIDASE-RELATED"/>
    <property type="match status" value="1"/>
</dbReference>
<protein>
    <recommendedName>
        <fullName evidence="2">FMN-dependent dehydrogenase domain-containing protein</fullName>
    </recommendedName>
</protein>
<organism evidence="3 4">
    <name type="scientific">Gossypium barbadense</name>
    <name type="common">Sea Island cotton</name>
    <name type="synonym">Hibiscus barbadensis</name>
    <dbReference type="NCBI Taxonomy" id="3634"/>
    <lineage>
        <taxon>Eukaryota</taxon>
        <taxon>Viridiplantae</taxon>
        <taxon>Streptophyta</taxon>
        <taxon>Embryophyta</taxon>
        <taxon>Tracheophyta</taxon>
        <taxon>Spermatophyta</taxon>
        <taxon>Magnoliopsida</taxon>
        <taxon>eudicotyledons</taxon>
        <taxon>Gunneridae</taxon>
        <taxon>Pentapetalae</taxon>
        <taxon>rosids</taxon>
        <taxon>malvids</taxon>
        <taxon>Malvales</taxon>
        <taxon>Malvaceae</taxon>
        <taxon>Malvoideae</taxon>
        <taxon>Gossypium</taxon>
    </lineage>
</organism>
<dbReference type="AlphaFoldDB" id="A0A2P5XTH6"/>
<dbReference type="PANTHER" id="PTHR10578:SF123">
    <property type="entry name" value="(S)-2-HYDROXY-ACID OXIDASE"/>
    <property type="match status" value="1"/>
</dbReference>
<gene>
    <name evidence="3" type="ORF">GOBAR_AA13990</name>
</gene>
<dbReference type="InterPro" id="IPR013785">
    <property type="entry name" value="Aldolase_TIM"/>
</dbReference>
<dbReference type="GO" id="GO:0005777">
    <property type="term" value="C:peroxisome"/>
    <property type="evidence" value="ECO:0007669"/>
    <property type="project" value="TreeGrafter"/>
</dbReference>
<dbReference type="Gene3D" id="3.20.20.70">
    <property type="entry name" value="Aldolase class I"/>
    <property type="match status" value="1"/>
</dbReference>
<evidence type="ECO:0000313" key="3">
    <source>
        <dbReference type="EMBL" id="PPS06649.1"/>
    </source>
</evidence>
<feature type="domain" description="FMN-dependent dehydrogenase" evidence="2">
    <location>
        <begin position="8"/>
        <end position="71"/>
    </location>
</feature>
<comment type="cofactor">
    <cofactor evidence="1">
        <name>FMN</name>
        <dbReference type="ChEBI" id="CHEBI:58210"/>
    </cofactor>
</comment>
<evidence type="ECO:0000256" key="1">
    <source>
        <dbReference type="ARBA" id="ARBA00001917"/>
    </source>
</evidence>
<dbReference type="InterPro" id="IPR000262">
    <property type="entry name" value="FMN-dep_DH"/>
</dbReference>
<dbReference type="Pfam" id="PF01070">
    <property type="entry name" value="FMN_dh"/>
    <property type="match status" value="1"/>
</dbReference>
<reference evidence="3 4" key="1">
    <citation type="submission" date="2015-01" db="EMBL/GenBank/DDBJ databases">
        <title>Genome of allotetraploid Gossypium barbadense reveals genomic plasticity and fiber elongation in cotton evolution.</title>
        <authorList>
            <person name="Chen X."/>
            <person name="Liu X."/>
            <person name="Zhao B."/>
            <person name="Zheng H."/>
            <person name="Hu Y."/>
            <person name="Lu G."/>
            <person name="Yang C."/>
            <person name="Chen J."/>
            <person name="Shan C."/>
            <person name="Zhang L."/>
            <person name="Zhou Y."/>
            <person name="Wang L."/>
            <person name="Guo W."/>
            <person name="Bai Y."/>
            <person name="Ruan J."/>
            <person name="Shangguan X."/>
            <person name="Mao Y."/>
            <person name="Jiang J."/>
            <person name="Zhu Y."/>
            <person name="Lei J."/>
            <person name="Kang H."/>
            <person name="Chen S."/>
            <person name="He X."/>
            <person name="Wang R."/>
            <person name="Wang Y."/>
            <person name="Chen J."/>
            <person name="Wang L."/>
            <person name="Yu S."/>
            <person name="Wang B."/>
            <person name="Wei J."/>
            <person name="Song S."/>
            <person name="Lu X."/>
            <person name="Gao Z."/>
            <person name="Gu W."/>
            <person name="Deng X."/>
            <person name="Ma D."/>
            <person name="Wang S."/>
            <person name="Liang W."/>
            <person name="Fang L."/>
            <person name="Cai C."/>
            <person name="Zhu X."/>
            <person name="Zhou B."/>
            <person name="Zhang Y."/>
            <person name="Chen Z."/>
            <person name="Xu S."/>
            <person name="Zhu R."/>
            <person name="Wang S."/>
            <person name="Zhang T."/>
            <person name="Zhao G."/>
        </authorList>
    </citation>
    <scope>NUCLEOTIDE SEQUENCE [LARGE SCALE GENOMIC DNA]</scope>
    <source>
        <strain evidence="4">cv. Xinhai21</strain>
        <tissue evidence="3">Leaf</tissue>
    </source>
</reference>
<dbReference type="Proteomes" id="UP000239757">
    <property type="component" value="Unassembled WGS sequence"/>
</dbReference>